<sequence length="204" mass="21523">MRLTPQAPYVRKARQVHRTHVKQLPDESADRTAVRPAQADTESTATLLQQLVLATGATAVVACGPAAVRRAASIACALRDNGGGRVVACVSDADQALDASVMLETAGVARYVDVLHGDIRQALRRLSGPVDLLVLGCPGEEHLPIFRAVEPRLLPGALIVAMGSQARGDRSHGESLVRFLSHDDGYVSLSLPLEGGVEVAVRAL</sequence>
<gene>
    <name evidence="2" type="ORF">GCM10010361_28400</name>
</gene>
<evidence type="ECO:0000313" key="2">
    <source>
        <dbReference type="EMBL" id="GAA0462860.1"/>
    </source>
</evidence>
<protein>
    <recommendedName>
        <fullName evidence="4">Methyltransferase</fullName>
    </recommendedName>
</protein>
<dbReference type="PANTHER" id="PTHR43167:SF1">
    <property type="entry name" value="PUTATIVE (AFU_ORTHOLOGUE AFUA_6G01830)-RELATED"/>
    <property type="match status" value="1"/>
</dbReference>
<evidence type="ECO:0000256" key="1">
    <source>
        <dbReference type="SAM" id="MobiDB-lite"/>
    </source>
</evidence>
<dbReference type="SUPFAM" id="SSF53335">
    <property type="entry name" value="S-adenosyl-L-methionine-dependent methyltransferases"/>
    <property type="match status" value="1"/>
</dbReference>
<organism evidence="2 3">
    <name type="scientific">Streptomyces olivaceiscleroticus</name>
    <dbReference type="NCBI Taxonomy" id="68245"/>
    <lineage>
        <taxon>Bacteria</taxon>
        <taxon>Bacillati</taxon>
        <taxon>Actinomycetota</taxon>
        <taxon>Actinomycetes</taxon>
        <taxon>Kitasatosporales</taxon>
        <taxon>Streptomycetaceae</taxon>
        <taxon>Streptomyces</taxon>
    </lineage>
</organism>
<dbReference type="CDD" id="cd02440">
    <property type="entry name" value="AdoMet_MTases"/>
    <property type="match status" value="1"/>
</dbReference>
<dbReference type="InterPro" id="IPR029063">
    <property type="entry name" value="SAM-dependent_MTases_sf"/>
</dbReference>
<feature type="compositionally biased region" description="Basic residues" evidence="1">
    <location>
        <begin position="11"/>
        <end position="21"/>
    </location>
</feature>
<feature type="region of interest" description="Disordered" evidence="1">
    <location>
        <begin position="1"/>
        <end position="40"/>
    </location>
</feature>
<comment type="caution">
    <text evidence="2">The sequence shown here is derived from an EMBL/GenBank/DDBJ whole genome shotgun (WGS) entry which is preliminary data.</text>
</comment>
<dbReference type="Pfam" id="PF13578">
    <property type="entry name" value="Methyltransf_24"/>
    <property type="match status" value="1"/>
</dbReference>
<reference evidence="3" key="1">
    <citation type="journal article" date="2019" name="Int. J. Syst. Evol. Microbiol.">
        <title>The Global Catalogue of Microorganisms (GCM) 10K type strain sequencing project: providing services to taxonomists for standard genome sequencing and annotation.</title>
        <authorList>
            <consortium name="The Broad Institute Genomics Platform"/>
            <consortium name="The Broad Institute Genome Sequencing Center for Infectious Disease"/>
            <person name="Wu L."/>
            <person name="Ma J."/>
        </authorList>
    </citation>
    <scope>NUCLEOTIDE SEQUENCE [LARGE SCALE GENOMIC DNA]</scope>
    <source>
        <strain evidence="3">JCM 4805</strain>
    </source>
</reference>
<proteinExistence type="predicted"/>
<feature type="compositionally biased region" description="Basic and acidic residues" evidence="1">
    <location>
        <begin position="23"/>
        <end position="33"/>
    </location>
</feature>
<dbReference type="PANTHER" id="PTHR43167">
    <property type="entry name" value="PUTATIVE (AFU_ORTHOLOGUE AFUA_6G01830)-RELATED"/>
    <property type="match status" value="1"/>
</dbReference>
<evidence type="ECO:0000313" key="3">
    <source>
        <dbReference type="Proteomes" id="UP001500909"/>
    </source>
</evidence>
<name>A0ABP3JV91_9ACTN</name>
<keyword evidence="3" id="KW-1185">Reference proteome</keyword>
<accession>A0ABP3JV91</accession>
<dbReference type="Proteomes" id="UP001500909">
    <property type="component" value="Unassembled WGS sequence"/>
</dbReference>
<dbReference type="EMBL" id="BAAABY010000023">
    <property type="protein sequence ID" value="GAA0462860.1"/>
    <property type="molecule type" value="Genomic_DNA"/>
</dbReference>
<dbReference type="Gene3D" id="3.40.50.150">
    <property type="entry name" value="Vaccinia Virus protein VP39"/>
    <property type="match status" value="1"/>
</dbReference>
<evidence type="ECO:0008006" key="4">
    <source>
        <dbReference type="Google" id="ProtNLM"/>
    </source>
</evidence>